<name>A0A5N6NHW9_9ASTR</name>
<dbReference type="SMART" id="SM00054">
    <property type="entry name" value="EFh"/>
    <property type="match status" value="2"/>
</dbReference>
<dbReference type="Proteomes" id="UP000326396">
    <property type="component" value="Linkage Group LG19"/>
</dbReference>
<evidence type="ECO:0000256" key="1">
    <source>
        <dbReference type="ARBA" id="ARBA00022837"/>
    </source>
</evidence>
<dbReference type="PROSITE" id="PS50222">
    <property type="entry name" value="EF_HAND_2"/>
    <property type="match status" value="1"/>
</dbReference>
<keyword evidence="1" id="KW-0106">Calcium</keyword>
<feature type="transmembrane region" description="Helical" evidence="2">
    <location>
        <begin position="87"/>
        <end position="115"/>
    </location>
</feature>
<dbReference type="Gene3D" id="1.10.238.10">
    <property type="entry name" value="EF-hand"/>
    <property type="match status" value="1"/>
</dbReference>
<keyword evidence="2" id="KW-0472">Membrane</keyword>
<protein>
    <recommendedName>
        <fullName evidence="3">EF-hand domain-containing protein</fullName>
    </recommendedName>
</protein>
<dbReference type="Pfam" id="PF13202">
    <property type="entry name" value="EF-hand_5"/>
    <property type="match status" value="1"/>
</dbReference>
<dbReference type="PROSITE" id="PS00018">
    <property type="entry name" value="EF_HAND_1"/>
    <property type="match status" value="2"/>
</dbReference>
<dbReference type="GO" id="GO:0005509">
    <property type="term" value="F:calcium ion binding"/>
    <property type="evidence" value="ECO:0007669"/>
    <property type="project" value="InterPro"/>
</dbReference>
<dbReference type="InterPro" id="IPR018247">
    <property type="entry name" value="EF_Hand_1_Ca_BS"/>
</dbReference>
<evidence type="ECO:0000313" key="5">
    <source>
        <dbReference type="Proteomes" id="UP000326396"/>
    </source>
</evidence>
<keyword evidence="2" id="KW-1133">Transmembrane helix</keyword>
<sequence length="340" mass="36028">MQKSCRVRRVEVELTEEQVKGLVKRFDTNGDGNISRKELRLGLTSLGFRFAGFRAIRGLRHADTNGDGVINDEEVNELAKAAGRVMVVMVLGVLMAGWGMVISTGVLLGLVGVGVLRAAGGLKGCTLLLAIFCCIGVAILLAGMCSLLLFLLLCIGDKFGAGSVAQGVAFMGLRLMRVVIGWLLLGLEAGVLHVWPNLQLSGMGGPCMAYAAPVVHGEALADPDAALVWTVVAPAWSVLAPLRPHGVSSVLAWGCGPSWAAGMLDCQRAGRCQVNSFQWIWGLVGAGRGRIGAVECIWMSKPLGARTNFTGGDGCDNRISLWESRKRGLMVGLKSLFNLI</sequence>
<organism evidence="4 5">
    <name type="scientific">Mikania micrantha</name>
    <name type="common">bitter vine</name>
    <dbReference type="NCBI Taxonomy" id="192012"/>
    <lineage>
        <taxon>Eukaryota</taxon>
        <taxon>Viridiplantae</taxon>
        <taxon>Streptophyta</taxon>
        <taxon>Embryophyta</taxon>
        <taxon>Tracheophyta</taxon>
        <taxon>Spermatophyta</taxon>
        <taxon>Magnoliopsida</taxon>
        <taxon>eudicotyledons</taxon>
        <taxon>Gunneridae</taxon>
        <taxon>Pentapetalae</taxon>
        <taxon>asterids</taxon>
        <taxon>campanulids</taxon>
        <taxon>Asterales</taxon>
        <taxon>Asteraceae</taxon>
        <taxon>Asteroideae</taxon>
        <taxon>Heliantheae alliance</taxon>
        <taxon>Eupatorieae</taxon>
        <taxon>Mikania</taxon>
    </lineage>
</organism>
<proteinExistence type="predicted"/>
<dbReference type="AlphaFoldDB" id="A0A5N6NHW9"/>
<accession>A0A5N6NHW9</accession>
<evidence type="ECO:0000256" key="2">
    <source>
        <dbReference type="SAM" id="Phobius"/>
    </source>
</evidence>
<reference evidence="4 5" key="1">
    <citation type="submission" date="2019-05" db="EMBL/GenBank/DDBJ databases">
        <title>Mikania micrantha, genome provides insights into the molecular mechanism of rapid growth.</title>
        <authorList>
            <person name="Liu B."/>
        </authorList>
    </citation>
    <scope>NUCLEOTIDE SEQUENCE [LARGE SCALE GENOMIC DNA]</scope>
    <source>
        <strain evidence="4">NLD-2019</strain>
        <tissue evidence="4">Leaf</tissue>
    </source>
</reference>
<dbReference type="EMBL" id="SZYD01000011">
    <property type="protein sequence ID" value="KAD4888671.1"/>
    <property type="molecule type" value="Genomic_DNA"/>
</dbReference>
<feature type="domain" description="EF-hand" evidence="3">
    <location>
        <begin position="14"/>
        <end position="49"/>
    </location>
</feature>
<keyword evidence="2" id="KW-0812">Transmembrane</keyword>
<dbReference type="InterPro" id="IPR002048">
    <property type="entry name" value="EF_hand_dom"/>
</dbReference>
<dbReference type="Pfam" id="PF13405">
    <property type="entry name" value="EF-hand_6"/>
    <property type="match status" value="1"/>
</dbReference>
<feature type="transmembrane region" description="Helical" evidence="2">
    <location>
        <begin position="127"/>
        <end position="154"/>
    </location>
</feature>
<comment type="caution">
    <text evidence="4">The sequence shown here is derived from an EMBL/GenBank/DDBJ whole genome shotgun (WGS) entry which is preliminary data.</text>
</comment>
<dbReference type="SUPFAM" id="SSF47473">
    <property type="entry name" value="EF-hand"/>
    <property type="match status" value="1"/>
</dbReference>
<evidence type="ECO:0000313" key="4">
    <source>
        <dbReference type="EMBL" id="KAD4888671.1"/>
    </source>
</evidence>
<keyword evidence="5" id="KW-1185">Reference proteome</keyword>
<feature type="transmembrane region" description="Helical" evidence="2">
    <location>
        <begin position="175"/>
        <end position="195"/>
    </location>
</feature>
<dbReference type="CDD" id="cd00051">
    <property type="entry name" value="EFh"/>
    <property type="match status" value="1"/>
</dbReference>
<dbReference type="OrthoDB" id="26525at2759"/>
<dbReference type="InterPro" id="IPR011992">
    <property type="entry name" value="EF-hand-dom_pair"/>
</dbReference>
<gene>
    <name evidence="4" type="ORF">E3N88_20744</name>
</gene>
<evidence type="ECO:0000259" key="3">
    <source>
        <dbReference type="PROSITE" id="PS50222"/>
    </source>
</evidence>